<dbReference type="InterPro" id="IPR002104">
    <property type="entry name" value="Integrase_catalytic"/>
</dbReference>
<reference evidence="3 4" key="1">
    <citation type="submission" date="2022-10" db="EMBL/GenBank/DDBJ databases">
        <title>Comparative genomic analysis of Cohnella hashimotonis sp. nov., isolated from the International Space Station.</title>
        <authorList>
            <person name="Simpson A."/>
            <person name="Venkateswaran K."/>
        </authorList>
    </citation>
    <scope>NUCLEOTIDE SEQUENCE [LARGE SCALE GENOMIC DNA]</scope>
    <source>
        <strain evidence="3 4">DSM 18997</strain>
    </source>
</reference>
<organism evidence="3 4">
    <name type="scientific">Cohnella ginsengisoli</name>
    <dbReference type="NCBI Taxonomy" id="425004"/>
    <lineage>
        <taxon>Bacteria</taxon>
        <taxon>Bacillati</taxon>
        <taxon>Bacillota</taxon>
        <taxon>Bacilli</taxon>
        <taxon>Bacillales</taxon>
        <taxon>Paenibacillaceae</taxon>
        <taxon>Cohnella</taxon>
    </lineage>
</organism>
<dbReference type="EMBL" id="JAPDHZ010000002">
    <property type="protein sequence ID" value="MDG0791357.1"/>
    <property type="molecule type" value="Genomic_DNA"/>
</dbReference>
<name>A0A9X4KJI1_9BACL</name>
<accession>A0A9X4KJI1</accession>
<dbReference type="PROSITE" id="PS51898">
    <property type="entry name" value="TYR_RECOMBINASE"/>
    <property type="match status" value="1"/>
</dbReference>
<evidence type="ECO:0000313" key="4">
    <source>
        <dbReference type="Proteomes" id="UP001153387"/>
    </source>
</evidence>
<dbReference type="Gene3D" id="1.10.443.10">
    <property type="entry name" value="Intergrase catalytic core"/>
    <property type="match status" value="1"/>
</dbReference>
<proteinExistence type="predicted"/>
<dbReference type="RefSeq" id="WP_277565114.1">
    <property type="nucleotide sequence ID" value="NZ_JAPDHZ010000002.1"/>
</dbReference>
<dbReference type="InterPro" id="IPR011010">
    <property type="entry name" value="DNA_brk_join_enz"/>
</dbReference>
<dbReference type="Proteomes" id="UP001153387">
    <property type="component" value="Unassembled WGS sequence"/>
</dbReference>
<keyword evidence="4" id="KW-1185">Reference proteome</keyword>
<gene>
    <name evidence="3" type="ORF">OMP38_11115</name>
</gene>
<protein>
    <submittedName>
        <fullName evidence="3">Site-specific integrase</fullName>
    </submittedName>
</protein>
<evidence type="ECO:0000313" key="3">
    <source>
        <dbReference type="EMBL" id="MDG0791357.1"/>
    </source>
</evidence>
<comment type="caution">
    <text evidence="3">The sequence shown here is derived from an EMBL/GenBank/DDBJ whole genome shotgun (WGS) entry which is preliminary data.</text>
</comment>
<dbReference type="PANTHER" id="PTHR30349">
    <property type="entry name" value="PHAGE INTEGRASE-RELATED"/>
    <property type="match status" value="1"/>
</dbReference>
<dbReference type="AlphaFoldDB" id="A0A9X4KJI1"/>
<dbReference type="SUPFAM" id="SSF56349">
    <property type="entry name" value="DNA breaking-rejoining enzymes"/>
    <property type="match status" value="1"/>
</dbReference>
<sequence>MEYFSSEEAEAAIAALYKEPIMWKLFMLGAMIGGFRRGELVALTWDDVDFETGTLRIDESISLIQDGEAVVEDPKTESSAATVDMPKWYMEELKTYEREWKKNFFHVQDKWQCTDGRRYVFHAGFGKPIYFTYPTQWWDRFLKRHGLKDIRLHDLRHTTATLLLEADTDLKKDSKPTSALPILDHCRSIHPRHVEGE</sequence>
<dbReference type="CDD" id="cd01189">
    <property type="entry name" value="INT_ICEBs1_C_like"/>
    <property type="match status" value="1"/>
</dbReference>
<dbReference type="PANTHER" id="PTHR30349:SF91">
    <property type="entry name" value="INTA PROTEIN"/>
    <property type="match status" value="1"/>
</dbReference>
<dbReference type="InterPro" id="IPR013762">
    <property type="entry name" value="Integrase-like_cat_sf"/>
</dbReference>
<keyword evidence="1" id="KW-0233">DNA recombination</keyword>
<dbReference type="GO" id="GO:0006310">
    <property type="term" value="P:DNA recombination"/>
    <property type="evidence" value="ECO:0007669"/>
    <property type="project" value="UniProtKB-KW"/>
</dbReference>
<evidence type="ECO:0000256" key="1">
    <source>
        <dbReference type="ARBA" id="ARBA00023172"/>
    </source>
</evidence>
<evidence type="ECO:0000259" key="2">
    <source>
        <dbReference type="PROSITE" id="PS51898"/>
    </source>
</evidence>
<dbReference type="GO" id="GO:0003677">
    <property type="term" value="F:DNA binding"/>
    <property type="evidence" value="ECO:0007669"/>
    <property type="project" value="InterPro"/>
</dbReference>
<dbReference type="Pfam" id="PF00589">
    <property type="entry name" value="Phage_integrase"/>
    <property type="match status" value="1"/>
</dbReference>
<feature type="domain" description="Tyr recombinase" evidence="2">
    <location>
        <begin position="1"/>
        <end position="197"/>
    </location>
</feature>
<dbReference type="InterPro" id="IPR050090">
    <property type="entry name" value="Tyrosine_recombinase_XerCD"/>
</dbReference>
<dbReference type="GO" id="GO:0015074">
    <property type="term" value="P:DNA integration"/>
    <property type="evidence" value="ECO:0007669"/>
    <property type="project" value="InterPro"/>
</dbReference>